<comment type="caution">
    <text evidence="2">The sequence shown here is derived from an EMBL/GenBank/DDBJ whole genome shotgun (WGS) entry which is preliminary data.</text>
</comment>
<feature type="coiled-coil region" evidence="1">
    <location>
        <begin position="90"/>
        <end position="132"/>
    </location>
</feature>
<protein>
    <submittedName>
        <fullName evidence="2">Uncharacterized protein</fullName>
    </submittedName>
</protein>
<keyword evidence="3" id="KW-1185">Reference proteome</keyword>
<name>A0ABS7X5H9_9GAMM</name>
<dbReference type="EMBL" id="JAERPS020000001">
    <property type="protein sequence ID" value="MBZ9610803.1"/>
    <property type="molecule type" value="Genomic_DNA"/>
</dbReference>
<dbReference type="RefSeq" id="WP_205310614.1">
    <property type="nucleotide sequence ID" value="NZ_JAERPS020000001.1"/>
</dbReference>
<keyword evidence="1" id="KW-0175">Coiled coil</keyword>
<evidence type="ECO:0000256" key="1">
    <source>
        <dbReference type="SAM" id="Coils"/>
    </source>
</evidence>
<gene>
    <name evidence="2" type="ORF">I4W93_004275</name>
</gene>
<dbReference type="Proteomes" id="UP000663814">
    <property type="component" value="Unassembled WGS sequence"/>
</dbReference>
<evidence type="ECO:0000313" key="3">
    <source>
        <dbReference type="Proteomes" id="UP000663814"/>
    </source>
</evidence>
<accession>A0ABS7X5H9</accession>
<evidence type="ECO:0000313" key="2">
    <source>
        <dbReference type="EMBL" id="MBZ9610803.1"/>
    </source>
</evidence>
<sequence>MEKINFVVLPGQRLDHNNERVTAGGSVLLTEQEAAPLLTSHVIALPADAQQKLLASGEGDATAELEELLQLKQQQLEELSGFVGTLHEQIATLQKDVEAREEAMAALEAARLQAEEAAKAAAEAQIAAEAEVTRVSAELKAATAKAPAKTDSKPK</sequence>
<proteinExistence type="predicted"/>
<organism evidence="2 3">
    <name type="scientific">Rheinheimera maricola</name>
    <dbReference type="NCBI Taxonomy" id="2793282"/>
    <lineage>
        <taxon>Bacteria</taxon>
        <taxon>Pseudomonadati</taxon>
        <taxon>Pseudomonadota</taxon>
        <taxon>Gammaproteobacteria</taxon>
        <taxon>Chromatiales</taxon>
        <taxon>Chromatiaceae</taxon>
        <taxon>Rheinheimera</taxon>
    </lineage>
</organism>
<reference evidence="2 3" key="1">
    <citation type="submission" date="2021-08" db="EMBL/GenBank/DDBJ databases">
        <title>Rheinheimera aquimaris sp. nov., isolated from seawater of the East Sea in Korea.</title>
        <authorList>
            <person name="Kim K.H."/>
            <person name="Wenting R."/>
            <person name="Kim K.R."/>
            <person name="Jeon C.O."/>
        </authorList>
    </citation>
    <scope>NUCLEOTIDE SEQUENCE [LARGE SCALE GENOMIC DNA]</scope>
    <source>
        <strain evidence="2 3">MA-13</strain>
    </source>
</reference>